<accession>A0A3D8ISW2</accession>
<evidence type="ECO:0000313" key="3">
    <source>
        <dbReference type="Proteomes" id="UP000257067"/>
    </source>
</evidence>
<reference evidence="2 3" key="1">
    <citation type="submission" date="2018-04" db="EMBL/GenBank/DDBJ databases">
        <title>Novel Campyloabacter and Helicobacter Species and Strains.</title>
        <authorList>
            <person name="Mannion A.J."/>
            <person name="Shen Z."/>
            <person name="Fox J.G."/>
        </authorList>
    </citation>
    <scope>NUCLEOTIDE SEQUENCE [LARGE SCALE GENOMIC DNA]</scope>
    <source>
        <strain evidence="2 3">ATCC 700242</strain>
    </source>
</reference>
<evidence type="ECO:0000256" key="1">
    <source>
        <dbReference type="SAM" id="Phobius"/>
    </source>
</evidence>
<feature type="non-terminal residue" evidence="2">
    <location>
        <position position="1"/>
    </location>
</feature>
<dbReference type="EMBL" id="NXLU01000018">
    <property type="protein sequence ID" value="RDU68123.1"/>
    <property type="molecule type" value="Genomic_DNA"/>
</dbReference>
<keyword evidence="1" id="KW-0812">Transmembrane</keyword>
<keyword evidence="1" id="KW-1133">Transmembrane helix</keyword>
<sequence>ALGFPDNPDFWEKGLGIYIISGICGTFSLWLLFLKDHQKLYQKILFILFSLCLFFCFYVGIQESVNINGILKYIFQGIIGIGAINSFIFLPIAYLFFCLGEFIIFLILCYEILPKHSKSPTPKES</sequence>
<feature type="transmembrane region" description="Helical" evidence="1">
    <location>
        <begin position="15"/>
        <end position="33"/>
    </location>
</feature>
<comment type="caution">
    <text evidence="2">The sequence shown here is derived from an EMBL/GenBank/DDBJ whole genome shotgun (WGS) entry which is preliminary data.</text>
</comment>
<dbReference type="AlphaFoldDB" id="A0A3D8ISW2"/>
<keyword evidence="3" id="KW-1185">Reference proteome</keyword>
<keyword evidence="1" id="KW-0472">Membrane</keyword>
<dbReference type="RefSeq" id="WP_170125569.1">
    <property type="nucleotide sequence ID" value="NZ_NXLU01000018.1"/>
</dbReference>
<evidence type="ECO:0000313" key="2">
    <source>
        <dbReference type="EMBL" id="RDU68123.1"/>
    </source>
</evidence>
<dbReference type="Proteomes" id="UP000257067">
    <property type="component" value="Unassembled WGS sequence"/>
</dbReference>
<proteinExistence type="predicted"/>
<organism evidence="2 3">
    <name type="scientific">Helicobacter cholecystus</name>
    <dbReference type="NCBI Taxonomy" id="45498"/>
    <lineage>
        <taxon>Bacteria</taxon>
        <taxon>Pseudomonadati</taxon>
        <taxon>Campylobacterota</taxon>
        <taxon>Epsilonproteobacteria</taxon>
        <taxon>Campylobacterales</taxon>
        <taxon>Helicobacteraceae</taxon>
        <taxon>Helicobacter</taxon>
    </lineage>
</organism>
<feature type="transmembrane region" description="Helical" evidence="1">
    <location>
        <begin position="92"/>
        <end position="113"/>
    </location>
</feature>
<protein>
    <submittedName>
        <fullName evidence="2">Uncharacterized protein</fullName>
    </submittedName>
</protein>
<gene>
    <name evidence="2" type="ORF">CQA62_06680</name>
</gene>
<name>A0A3D8ISW2_9HELI</name>
<feature type="transmembrane region" description="Helical" evidence="1">
    <location>
        <begin position="40"/>
        <end position="61"/>
    </location>
</feature>